<dbReference type="Proteomes" id="UP000264840">
    <property type="component" value="Unplaced"/>
</dbReference>
<dbReference type="GO" id="GO:0005833">
    <property type="term" value="C:hemoglobin complex"/>
    <property type="evidence" value="ECO:0007669"/>
    <property type="project" value="InterPro"/>
</dbReference>
<dbReference type="GO" id="GO:0020037">
    <property type="term" value="F:heme binding"/>
    <property type="evidence" value="ECO:0007669"/>
    <property type="project" value="InterPro"/>
</dbReference>
<protein>
    <recommendedName>
        <fullName evidence="8">Globin domain-containing protein</fullName>
    </recommendedName>
</protein>
<evidence type="ECO:0000313" key="10">
    <source>
        <dbReference type="Proteomes" id="UP000264840"/>
    </source>
</evidence>
<feature type="domain" description="Globin" evidence="8">
    <location>
        <begin position="20"/>
        <end position="160"/>
    </location>
</feature>
<comment type="similarity">
    <text evidence="1 7">Belongs to the globin family.</text>
</comment>
<dbReference type="GO" id="GO:0019825">
    <property type="term" value="F:oxygen binding"/>
    <property type="evidence" value="ECO:0007669"/>
    <property type="project" value="InterPro"/>
</dbReference>
<dbReference type="InterPro" id="IPR050056">
    <property type="entry name" value="Hemoglobin_oxygen_transport"/>
</dbReference>
<dbReference type="PANTHER" id="PTHR11442">
    <property type="entry name" value="HEMOGLOBIN FAMILY MEMBER"/>
    <property type="match status" value="1"/>
</dbReference>
<dbReference type="PROSITE" id="PS01033">
    <property type="entry name" value="GLOBIN"/>
    <property type="match status" value="1"/>
</dbReference>
<dbReference type="GO" id="GO:0072562">
    <property type="term" value="C:blood microparticle"/>
    <property type="evidence" value="ECO:0007669"/>
    <property type="project" value="TreeGrafter"/>
</dbReference>
<dbReference type="GO" id="GO:0042744">
    <property type="term" value="P:hydrogen peroxide catabolic process"/>
    <property type="evidence" value="ECO:0007669"/>
    <property type="project" value="TreeGrafter"/>
</dbReference>
<dbReference type="GeneTree" id="ENSGT00940000157809"/>
<keyword evidence="6" id="KW-0408">Iron</keyword>
<reference evidence="9" key="2">
    <citation type="submission" date="2025-09" db="UniProtKB">
        <authorList>
            <consortium name="Ensembl"/>
        </authorList>
    </citation>
    <scope>IDENTIFICATION</scope>
</reference>
<dbReference type="GO" id="GO:0046872">
    <property type="term" value="F:metal ion binding"/>
    <property type="evidence" value="ECO:0007669"/>
    <property type="project" value="UniProtKB-KW"/>
</dbReference>
<evidence type="ECO:0000256" key="6">
    <source>
        <dbReference type="ARBA" id="ARBA00023004"/>
    </source>
</evidence>
<name>A0A3Q2VZ45_HAPBU</name>
<dbReference type="InterPro" id="IPR009050">
    <property type="entry name" value="Globin-like_sf"/>
</dbReference>
<keyword evidence="3 7" id="KW-0349">Heme</keyword>
<organism evidence="9 10">
    <name type="scientific">Haplochromis burtoni</name>
    <name type="common">Burton's mouthbrooder</name>
    <name type="synonym">Chromis burtoni</name>
    <dbReference type="NCBI Taxonomy" id="8153"/>
    <lineage>
        <taxon>Eukaryota</taxon>
        <taxon>Metazoa</taxon>
        <taxon>Chordata</taxon>
        <taxon>Craniata</taxon>
        <taxon>Vertebrata</taxon>
        <taxon>Euteleostomi</taxon>
        <taxon>Actinopterygii</taxon>
        <taxon>Neopterygii</taxon>
        <taxon>Teleostei</taxon>
        <taxon>Neoteleostei</taxon>
        <taxon>Acanthomorphata</taxon>
        <taxon>Ovalentaria</taxon>
        <taxon>Cichlomorphae</taxon>
        <taxon>Cichliformes</taxon>
        <taxon>Cichlidae</taxon>
        <taxon>African cichlids</taxon>
        <taxon>Pseudocrenilabrinae</taxon>
        <taxon>Haplochromini</taxon>
        <taxon>Haplochromis</taxon>
    </lineage>
</organism>
<evidence type="ECO:0000313" key="9">
    <source>
        <dbReference type="Ensembl" id="ENSHBUP00000018063.1"/>
    </source>
</evidence>
<reference evidence="9" key="1">
    <citation type="submission" date="2025-08" db="UniProtKB">
        <authorList>
            <consortium name="Ensembl"/>
        </authorList>
    </citation>
    <scope>IDENTIFICATION</scope>
</reference>
<evidence type="ECO:0000256" key="7">
    <source>
        <dbReference type="RuleBase" id="RU000356"/>
    </source>
</evidence>
<dbReference type="GO" id="GO:0005344">
    <property type="term" value="F:oxygen carrier activity"/>
    <property type="evidence" value="ECO:0007669"/>
    <property type="project" value="UniProtKB-KW"/>
</dbReference>
<dbReference type="Gene3D" id="1.10.490.10">
    <property type="entry name" value="Globins"/>
    <property type="match status" value="1"/>
</dbReference>
<dbReference type="SUPFAM" id="SSF46458">
    <property type="entry name" value="Globin-like"/>
    <property type="match status" value="1"/>
</dbReference>
<dbReference type="GO" id="GO:0031720">
    <property type="term" value="F:haptoglobin binding"/>
    <property type="evidence" value="ECO:0007669"/>
    <property type="project" value="TreeGrafter"/>
</dbReference>
<dbReference type="InterPro" id="IPR000971">
    <property type="entry name" value="Globin"/>
</dbReference>
<dbReference type="Ensembl" id="ENSHBUT00000026980.1">
    <property type="protein sequence ID" value="ENSHBUP00000018063.1"/>
    <property type="gene ID" value="ENSHBUG00000020135.1"/>
</dbReference>
<dbReference type="PRINTS" id="PR00814">
    <property type="entry name" value="BETAHAEM"/>
</dbReference>
<dbReference type="InterPro" id="IPR012292">
    <property type="entry name" value="Globin/Proto"/>
</dbReference>
<dbReference type="Pfam" id="PF00042">
    <property type="entry name" value="Globin"/>
    <property type="match status" value="1"/>
</dbReference>
<keyword evidence="10" id="KW-1185">Reference proteome</keyword>
<dbReference type="STRING" id="8153.ENSHBUP00000018063"/>
<dbReference type="GO" id="GO:0004601">
    <property type="term" value="F:peroxidase activity"/>
    <property type="evidence" value="ECO:0007669"/>
    <property type="project" value="TreeGrafter"/>
</dbReference>
<keyword evidence="2 7" id="KW-0813">Transport</keyword>
<evidence type="ECO:0000256" key="4">
    <source>
        <dbReference type="ARBA" id="ARBA00022621"/>
    </source>
</evidence>
<evidence type="ECO:0000256" key="3">
    <source>
        <dbReference type="ARBA" id="ARBA00022617"/>
    </source>
</evidence>
<dbReference type="GO" id="GO:0031838">
    <property type="term" value="C:haptoglobin-hemoglobin complex"/>
    <property type="evidence" value="ECO:0007669"/>
    <property type="project" value="TreeGrafter"/>
</dbReference>
<evidence type="ECO:0000256" key="2">
    <source>
        <dbReference type="ARBA" id="ARBA00022448"/>
    </source>
</evidence>
<keyword evidence="4 7" id="KW-0561">Oxygen transport</keyword>
<dbReference type="AlphaFoldDB" id="A0A3Q2VZ45"/>
<dbReference type="InterPro" id="IPR002337">
    <property type="entry name" value="Hemoglobin_b"/>
</dbReference>
<evidence type="ECO:0000256" key="1">
    <source>
        <dbReference type="ARBA" id="ARBA00008705"/>
    </source>
</evidence>
<evidence type="ECO:0000256" key="5">
    <source>
        <dbReference type="ARBA" id="ARBA00022723"/>
    </source>
</evidence>
<dbReference type="PANTHER" id="PTHR11442:SF7">
    <property type="entry name" value="HEMOGLOBIN SUBUNIT EPSILON"/>
    <property type="match status" value="1"/>
</dbReference>
<keyword evidence="5" id="KW-0479">Metal-binding</keyword>
<evidence type="ECO:0000259" key="8">
    <source>
        <dbReference type="PROSITE" id="PS01033"/>
    </source>
</evidence>
<accession>A0A3Q2VZ45</accession>
<dbReference type="GO" id="GO:0043177">
    <property type="term" value="F:organic acid binding"/>
    <property type="evidence" value="ECO:0007669"/>
    <property type="project" value="TreeGrafter"/>
</dbReference>
<sequence length="160" mass="18592">MSFFLLKPVFTVLSYQNESELIIWDRYLSEHCSVFEANQLFIYSLRCLIVYPWTKRYFGGFGNLYNAAAITSNPRVASHGKVIMEALEKAVKDMDNIKATYAELSALHSEKLQVDPDNFMVCIELMVLIFIVMCVRVEDYISESRIYLCCKQISEWKTIN</sequence>
<proteinExistence type="inferred from homology"/>